<dbReference type="KEGG" id="fox:FOXG_14077"/>
<reference evidence="3" key="1">
    <citation type="submission" date="2007-04" db="EMBL/GenBank/DDBJ databases">
        <authorList>
            <consortium name="The Broad Institute Genome Sequencing Platform"/>
            <person name="Birren B."/>
            <person name="Lander E."/>
            <person name="Galagan J."/>
            <person name="Nusbaum C."/>
            <person name="Devon K."/>
            <person name="Ma L.-J."/>
            <person name="Jaffe D."/>
            <person name="Butler J."/>
            <person name="Alvarez P."/>
            <person name="Gnerre S."/>
            <person name="Grabherr M."/>
            <person name="Kleber M."/>
            <person name="Mauceli E."/>
            <person name="Brockman W."/>
            <person name="MacCallum I.A."/>
            <person name="Young S."/>
            <person name="LaButti K."/>
            <person name="DeCaprio D."/>
            <person name="Crawford M."/>
            <person name="Koehrsen M."/>
            <person name="Engels R."/>
            <person name="Montgomery P."/>
            <person name="Pearson M."/>
            <person name="Howarth C."/>
            <person name="Larson L."/>
            <person name="White J."/>
            <person name="O'Leary S."/>
            <person name="Kodira C."/>
            <person name="Zeng Q."/>
            <person name="Yandava C."/>
            <person name="Alvarado L."/>
            <person name="Kistler C."/>
            <person name="Shim W.-B."/>
            <person name="Kang S."/>
            <person name="Woloshuk C."/>
        </authorList>
    </citation>
    <scope>NUCLEOTIDE SEQUENCE</scope>
    <source>
        <strain evidence="3">4287</strain>
    </source>
</reference>
<gene>
    <name evidence="2" type="ORF">FOXG_12460</name>
    <name evidence="3" type="ORF">FOXG_14077</name>
</gene>
<dbReference type="OrthoDB" id="5104619at2759"/>
<dbReference type="Pfam" id="PF06985">
    <property type="entry name" value="HET"/>
    <property type="match status" value="1"/>
</dbReference>
<feature type="domain" description="Heterokaryon incompatibility" evidence="1">
    <location>
        <begin position="4"/>
        <end position="100"/>
    </location>
</feature>
<dbReference type="PANTHER" id="PTHR33112">
    <property type="entry name" value="DOMAIN PROTEIN, PUTATIVE-RELATED"/>
    <property type="match status" value="1"/>
</dbReference>
<dbReference type="GeneID" id="28955284"/>
<dbReference type="RefSeq" id="XP_018251797.1">
    <property type="nucleotide sequence ID" value="XM_018392254.1"/>
</dbReference>
<evidence type="ECO:0000313" key="4">
    <source>
        <dbReference type="Proteomes" id="UP000009097"/>
    </source>
</evidence>
<accession>A0A0J9VXV0</accession>
<evidence type="ECO:0000313" key="3">
    <source>
        <dbReference type="EMBL" id="KNB15591.1"/>
    </source>
</evidence>
<protein>
    <recommendedName>
        <fullName evidence="1">Heterokaryon incompatibility domain-containing protein</fullName>
    </recommendedName>
</protein>
<sequence length="439" mass="50628">MDYALCIIQDDPEDWQRESIKMRDVYKNALVTICAQDSPNPFGGCFSRRDPLIRRPIVLPLYNEEGLLDGELFWSRDVGVPSGSPGPLGPLDYRAWTLQEQVLSGRVLAYCEGTVFWFCSTTALWEAKPIWEKDIQRLSDYAKLKRLVINYDAWPVSRMLRSAKKTRRAAYDAWYDLVGKYSGRNITKPKDRMVAISAVAEAMSLILDDQYVAGLWKRDIIRGLLWMSVRGRNVRPRRAKRGQGYVAPSWSWASINHGAVLALFSMKLNCGILTYGSQIITPEFRFRRYEYMEELPVKAPSDPEILTVQCSNIGTSPFGQVKSGTIRLKGYTREVVLRPRGKNLYDRALHTKIGKAHIDEFRLLSSRKLVVTCLFMARYVKEDEEAFLSSSKDIQQFGKCICLGLVPTRLRKNEYRRIGLAEIDYWKWDMEEKREIFLV</sequence>
<dbReference type="PANTHER" id="PTHR33112:SF10">
    <property type="entry name" value="TOL"/>
    <property type="match status" value="1"/>
</dbReference>
<dbReference type="GeneID" id="28953794"/>
<dbReference type="KEGG" id="fox:FOXG_12460"/>
<name>A0A0J9VXV0_FUSO4</name>
<evidence type="ECO:0000313" key="2">
    <source>
        <dbReference type="EMBL" id="KNB13752.1"/>
    </source>
</evidence>
<dbReference type="EMBL" id="DS231716">
    <property type="protein sequence ID" value="KNB15591.1"/>
    <property type="molecule type" value="Genomic_DNA"/>
</dbReference>
<dbReference type="AlphaFoldDB" id="A0A0J9VXV0"/>
<proteinExistence type="predicted"/>
<dbReference type="VEuPathDB" id="FungiDB:FOXG_12460"/>
<organism evidence="3 4">
    <name type="scientific">Fusarium oxysporum f. sp. lycopersici (strain 4287 / CBS 123668 / FGSC 9935 / NRRL 34936)</name>
    <name type="common">Fusarium vascular wilt of tomato</name>
    <dbReference type="NCBI Taxonomy" id="426428"/>
    <lineage>
        <taxon>Eukaryota</taxon>
        <taxon>Fungi</taxon>
        <taxon>Dikarya</taxon>
        <taxon>Ascomycota</taxon>
        <taxon>Pezizomycotina</taxon>
        <taxon>Sordariomycetes</taxon>
        <taxon>Hypocreomycetidae</taxon>
        <taxon>Hypocreales</taxon>
        <taxon>Nectriaceae</taxon>
        <taxon>Fusarium</taxon>
        <taxon>Fusarium oxysporum species complex</taxon>
    </lineage>
</organism>
<evidence type="ECO:0000259" key="1">
    <source>
        <dbReference type="Pfam" id="PF06985"/>
    </source>
</evidence>
<dbReference type="Proteomes" id="UP000009097">
    <property type="component" value="Unassembled WGS sequence"/>
</dbReference>
<dbReference type="InterPro" id="IPR010730">
    <property type="entry name" value="HET"/>
</dbReference>
<reference evidence="3" key="2">
    <citation type="journal article" date="2010" name="Nature">
        <title>Comparative genomics reveals mobile pathogenicity chromosomes in Fusarium.</title>
        <authorList>
            <person name="Ma L.J."/>
            <person name="van der Does H.C."/>
            <person name="Borkovich K.A."/>
            <person name="Coleman J.J."/>
            <person name="Daboussi M.J."/>
            <person name="Di Pietro A."/>
            <person name="Dufresne M."/>
            <person name="Freitag M."/>
            <person name="Grabherr M."/>
            <person name="Henrissat B."/>
            <person name="Houterman P.M."/>
            <person name="Kang S."/>
            <person name="Shim W.B."/>
            <person name="Woloshuk C."/>
            <person name="Xie X."/>
            <person name="Xu J.R."/>
            <person name="Antoniw J."/>
            <person name="Baker S.E."/>
            <person name="Bluhm B.H."/>
            <person name="Breakspear A."/>
            <person name="Brown D.W."/>
            <person name="Butchko R.A."/>
            <person name="Chapman S."/>
            <person name="Coulson R."/>
            <person name="Coutinho P.M."/>
            <person name="Danchin E.G."/>
            <person name="Diener A."/>
            <person name="Gale L.R."/>
            <person name="Gardiner D.M."/>
            <person name="Goff S."/>
            <person name="Hammond-Kosack K.E."/>
            <person name="Hilburn K."/>
            <person name="Hua-Van A."/>
            <person name="Jonkers W."/>
            <person name="Kazan K."/>
            <person name="Kodira C.D."/>
            <person name="Koehrsen M."/>
            <person name="Kumar L."/>
            <person name="Lee Y.H."/>
            <person name="Li L."/>
            <person name="Manners J.M."/>
            <person name="Miranda-Saavedra D."/>
            <person name="Mukherjee M."/>
            <person name="Park G."/>
            <person name="Park J."/>
            <person name="Park S.Y."/>
            <person name="Proctor R.H."/>
            <person name="Regev A."/>
            <person name="Ruiz-Roldan M.C."/>
            <person name="Sain D."/>
            <person name="Sakthikumar S."/>
            <person name="Sykes S."/>
            <person name="Schwartz D.C."/>
            <person name="Turgeon B.G."/>
            <person name="Wapinski I."/>
            <person name="Yoder O."/>
            <person name="Young S."/>
            <person name="Zeng Q."/>
            <person name="Zhou S."/>
            <person name="Galagan J."/>
            <person name="Cuomo C.A."/>
            <person name="Kistler H.C."/>
            <person name="Rep M."/>
        </authorList>
    </citation>
    <scope>NUCLEOTIDE SEQUENCE [LARGE SCALE GENOMIC DNA]</scope>
    <source>
        <strain evidence="3">4287</strain>
    </source>
</reference>
<dbReference type="EMBL" id="DS231713">
    <property type="protein sequence ID" value="KNB13752.1"/>
    <property type="molecule type" value="Genomic_DNA"/>
</dbReference>
<dbReference type="VEuPathDB" id="FungiDB:FOXG_14077"/>
<dbReference type="RefSeq" id="XP_018253636.1">
    <property type="nucleotide sequence ID" value="XM_018394143.1"/>
</dbReference>